<evidence type="ECO:0000313" key="1">
    <source>
        <dbReference type="Ensembl" id="ENSPMGP00000011618.1"/>
    </source>
</evidence>
<evidence type="ECO:0000313" key="2">
    <source>
        <dbReference type="Proteomes" id="UP000261520"/>
    </source>
</evidence>
<dbReference type="PANTHER" id="PTHR32215">
    <property type="entry name" value="CILIA- AND FLAGELLA-ASSOCIATED PROTEIN 57"/>
    <property type="match status" value="1"/>
</dbReference>
<dbReference type="Ensembl" id="ENSPMGT00000012401.1">
    <property type="protein sequence ID" value="ENSPMGP00000011618.1"/>
    <property type="gene ID" value="ENSPMGG00000009625.1"/>
</dbReference>
<dbReference type="InterPro" id="IPR052993">
    <property type="entry name" value="CFA-57"/>
</dbReference>
<dbReference type="Proteomes" id="UP000261520">
    <property type="component" value="Unplaced"/>
</dbReference>
<dbReference type="PANTHER" id="PTHR32215:SF0">
    <property type="entry name" value="CILIA- AND FLAGELLA-ASSOCIATED PROTEIN 57"/>
    <property type="match status" value="1"/>
</dbReference>
<dbReference type="AlphaFoldDB" id="A0A3B4A3K1"/>
<name>A0A3B4A3K1_9GOBI</name>
<accession>A0A3B4A3K1</accession>
<keyword evidence="2" id="KW-1185">Reference proteome</keyword>
<organism evidence="1 2">
    <name type="scientific">Periophthalmus magnuspinnatus</name>
    <dbReference type="NCBI Taxonomy" id="409849"/>
    <lineage>
        <taxon>Eukaryota</taxon>
        <taxon>Metazoa</taxon>
        <taxon>Chordata</taxon>
        <taxon>Craniata</taxon>
        <taxon>Vertebrata</taxon>
        <taxon>Euteleostomi</taxon>
        <taxon>Actinopterygii</taxon>
        <taxon>Neopterygii</taxon>
        <taxon>Teleostei</taxon>
        <taxon>Neoteleostei</taxon>
        <taxon>Acanthomorphata</taxon>
        <taxon>Gobiaria</taxon>
        <taxon>Gobiiformes</taxon>
        <taxon>Gobioidei</taxon>
        <taxon>Gobiidae</taxon>
        <taxon>Oxudercinae</taxon>
        <taxon>Periophthalmus</taxon>
    </lineage>
</organism>
<reference evidence="1" key="1">
    <citation type="submission" date="2025-08" db="UniProtKB">
        <authorList>
            <consortium name="Ensembl"/>
        </authorList>
    </citation>
    <scope>IDENTIFICATION</scope>
</reference>
<reference evidence="1" key="2">
    <citation type="submission" date="2025-09" db="UniProtKB">
        <authorList>
            <consortium name="Ensembl"/>
        </authorList>
    </citation>
    <scope>IDENTIFICATION</scope>
</reference>
<proteinExistence type="predicted"/>
<dbReference type="STRING" id="409849.ENSPMGP00000011618"/>
<protein>
    <submittedName>
        <fullName evidence="1">Uncharacterized protein</fullName>
    </submittedName>
</protein>
<sequence>MAAVVAQPHFIFGLRTNVTNNVSFCDEETVVFPCGNNCVTYNSAQDSQRFIPGTVLFWLLYKCYALF</sequence>